<evidence type="ECO:0000259" key="3">
    <source>
        <dbReference type="Pfam" id="PF12849"/>
    </source>
</evidence>
<dbReference type="HOGENOM" id="CLU_026228_6_0_4"/>
<gene>
    <name evidence="4" type="primary">pstS</name>
    <name evidence="4" type="ORF">LT85_1449</name>
</gene>
<dbReference type="PANTHER" id="PTHR30570:SF6">
    <property type="entry name" value="PHOSPHATE-BINDING PROTEIN PSTS"/>
    <property type="match status" value="1"/>
</dbReference>
<sequence>MPSPLSVPLITLLALCAFTFNANAGPAAANIPDTAETNFGDRTANESYLLLAGADDMNDMLKQFNLRFAAAQPNVNVKMVLKGSVTGLPALTAGAASMALLTHDPSPAEISAFRQVWGYAPQAIRIGYAGFGPDSRHKLPPAVYINQRNPLTSLTTQQLTQVFTVGSVAGDINFWSQLGLKGAWEQRRIHLYGLRDNGGIATALRSEHLGKQPFSPQYEALASPQAVLDAVADDPYGIALLGPATIGPNAAALRILPLASANGATPITPSRGNVAAGKYPLSVYVRIYVNRAPGKALDASVKNYLETLLSPAGQGLIADVAEATGYLPLSADDLLQEKKKLD</sequence>
<dbReference type="SUPFAM" id="SSF53850">
    <property type="entry name" value="Periplasmic binding protein-like II"/>
    <property type="match status" value="1"/>
</dbReference>
<dbReference type="Pfam" id="PF12849">
    <property type="entry name" value="PBP_like_2"/>
    <property type="match status" value="1"/>
</dbReference>
<accession>A0A0A1FCM9</accession>
<dbReference type="InterPro" id="IPR050811">
    <property type="entry name" value="Phosphate_ABC_transporter"/>
</dbReference>
<protein>
    <submittedName>
        <fullName evidence="4">Phosphate ABC transporter</fullName>
    </submittedName>
</protein>
<dbReference type="Proteomes" id="UP000030302">
    <property type="component" value="Chromosome"/>
</dbReference>
<feature type="domain" description="PBP" evidence="3">
    <location>
        <begin position="46"/>
        <end position="310"/>
    </location>
</feature>
<name>A0A0A1FCM9_9BURK</name>
<feature type="signal peptide" evidence="2">
    <location>
        <begin position="1"/>
        <end position="24"/>
    </location>
</feature>
<dbReference type="EMBL" id="CP009962">
    <property type="protein sequence ID" value="AIY40607.1"/>
    <property type="molecule type" value="Genomic_DNA"/>
</dbReference>
<dbReference type="STRING" id="279058.LT85_1449"/>
<feature type="chain" id="PRO_5001974168" evidence="2">
    <location>
        <begin position="25"/>
        <end position="342"/>
    </location>
</feature>
<dbReference type="PANTHER" id="PTHR30570">
    <property type="entry name" value="PERIPLASMIC PHOSPHATE BINDING COMPONENT OF PHOSPHATE ABC TRANSPORTER"/>
    <property type="match status" value="1"/>
</dbReference>
<evidence type="ECO:0000256" key="1">
    <source>
        <dbReference type="ARBA" id="ARBA00022729"/>
    </source>
</evidence>
<keyword evidence="5" id="KW-1185">Reference proteome</keyword>
<organism evidence="4 5">
    <name type="scientific">Collimonas arenae</name>
    <dbReference type="NCBI Taxonomy" id="279058"/>
    <lineage>
        <taxon>Bacteria</taxon>
        <taxon>Pseudomonadati</taxon>
        <taxon>Pseudomonadota</taxon>
        <taxon>Betaproteobacteria</taxon>
        <taxon>Burkholderiales</taxon>
        <taxon>Oxalobacteraceae</taxon>
        <taxon>Collimonas</taxon>
    </lineage>
</organism>
<evidence type="ECO:0000313" key="4">
    <source>
        <dbReference type="EMBL" id="AIY40607.1"/>
    </source>
</evidence>
<reference evidence="5" key="1">
    <citation type="journal article" date="2014" name="Soil Biol. Biochem.">
        <title>Structure and function of bacterial communities in ageing soils: Insights from the Mendocino ecological staircase.</title>
        <authorList>
            <person name="Uroz S."/>
            <person name="Tech J.J."/>
            <person name="Sawaya N.A."/>
            <person name="Frey-Klett P."/>
            <person name="Leveau J.H.J."/>
        </authorList>
    </citation>
    <scope>NUCLEOTIDE SEQUENCE [LARGE SCALE GENOMIC DNA]</scope>
    <source>
        <strain evidence="5">Cal35</strain>
    </source>
</reference>
<evidence type="ECO:0000256" key="2">
    <source>
        <dbReference type="SAM" id="SignalP"/>
    </source>
</evidence>
<evidence type="ECO:0000313" key="5">
    <source>
        <dbReference type="Proteomes" id="UP000030302"/>
    </source>
</evidence>
<dbReference type="Gene3D" id="3.40.190.10">
    <property type="entry name" value="Periplasmic binding protein-like II"/>
    <property type="match status" value="2"/>
</dbReference>
<dbReference type="InterPro" id="IPR024370">
    <property type="entry name" value="PBP_domain"/>
</dbReference>
<proteinExistence type="predicted"/>
<dbReference type="AlphaFoldDB" id="A0A0A1FCM9"/>
<dbReference type="KEGG" id="care:LT85_1449"/>
<keyword evidence="1 2" id="KW-0732">Signal</keyword>